<dbReference type="SUPFAM" id="SSF103473">
    <property type="entry name" value="MFS general substrate transporter"/>
    <property type="match status" value="1"/>
</dbReference>
<keyword evidence="12" id="KW-1185">Reference proteome</keyword>
<dbReference type="Gene3D" id="1.20.1720.10">
    <property type="entry name" value="Multidrug resistance protein D"/>
    <property type="match status" value="1"/>
</dbReference>
<keyword evidence="6 8" id="KW-1133">Transmembrane helix</keyword>
<comment type="similarity">
    <text evidence="2 8">Belongs to the major facilitator superfamily. Bcr/CmlA family.</text>
</comment>
<protein>
    <recommendedName>
        <fullName evidence="8">Bcr/CflA family efflux transporter</fullName>
    </recommendedName>
</protein>
<reference evidence="11 12" key="1">
    <citation type="submission" date="2017-09" db="EMBL/GenBank/DDBJ databases">
        <authorList>
            <person name="Varghese N."/>
            <person name="Submissions S."/>
        </authorList>
    </citation>
    <scope>NUCLEOTIDE SEQUENCE [LARGE SCALE GENOMIC DNA]</scope>
    <source>
        <strain evidence="11 12">OK806</strain>
    </source>
</reference>
<feature type="transmembrane region" description="Helical" evidence="8">
    <location>
        <begin position="402"/>
        <end position="422"/>
    </location>
</feature>
<dbReference type="GO" id="GO:0042910">
    <property type="term" value="F:xenobiotic transmembrane transporter activity"/>
    <property type="evidence" value="ECO:0007669"/>
    <property type="project" value="InterPro"/>
</dbReference>
<organism evidence="11 12">
    <name type="scientific">Caballeronia arationis</name>
    <dbReference type="NCBI Taxonomy" id="1777142"/>
    <lineage>
        <taxon>Bacteria</taxon>
        <taxon>Pseudomonadati</taxon>
        <taxon>Pseudomonadota</taxon>
        <taxon>Betaproteobacteria</taxon>
        <taxon>Burkholderiales</taxon>
        <taxon>Burkholderiaceae</taxon>
        <taxon>Caballeronia</taxon>
    </lineage>
</organism>
<dbReference type="Proteomes" id="UP000219522">
    <property type="component" value="Unassembled WGS sequence"/>
</dbReference>
<evidence type="ECO:0000313" key="11">
    <source>
        <dbReference type="EMBL" id="SOE45884.1"/>
    </source>
</evidence>
<keyword evidence="8" id="KW-0997">Cell inner membrane</keyword>
<comment type="subcellular location">
    <subcellularLocation>
        <location evidence="8">Cell inner membrane</location>
        <topology evidence="8">Multi-pass membrane protein</topology>
    </subcellularLocation>
    <subcellularLocation>
        <location evidence="1">Cell membrane</location>
        <topology evidence="1">Multi-pass membrane protein</topology>
    </subcellularLocation>
</comment>
<dbReference type="InterPro" id="IPR020846">
    <property type="entry name" value="MFS_dom"/>
</dbReference>
<dbReference type="Pfam" id="PF07690">
    <property type="entry name" value="MFS_1"/>
    <property type="match status" value="1"/>
</dbReference>
<feature type="region of interest" description="Disordered" evidence="9">
    <location>
        <begin position="1"/>
        <end position="36"/>
    </location>
</feature>
<feature type="transmembrane region" description="Helical" evidence="8">
    <location>
        <begin position="281"/>
        <end position="299"/>
    </location>
</feature>
<sequence>MTEPSTCREGTSAAPERASDGRHRPSSPPDGCRSDGKSSIRVLLVLSTLMAFASISTDLYLPALPTMTTSLHADEGELELTISGYLVGFSTGQLFWGPVSDTYGRRKPVAAGLLLFIVGCIGCAVSSSAGSLIGWRIVQAVGACASVVLARAMVRDLYTGPRAAQMMSALMTVMAIAPLVGPWIGSLILRVSSWHAIFWVLVGVGIVALASLVILPETLPRSKRNHGSISNAFNVYFEIIRDPRILGYAGAGGFFYGAVFAYIAGTPFAYITYYGTSPEKYALLFAISIVGIMATNQINSRLVPHFGSDRLMRYGTVGAGIAGVMLLVVCIEQWGGLPVLVALLFTIVSANGFIVANSIAGALATFPSRAGAVSALVGASQYGFGIAGSAMVGVFADGTLSPLGIVIGIMTVGCAVCANRFGRTGPASP</sequence>
<dbReference type="NCBIfam" id="TIGR00710">
    <property type="entry name" value="efflux_Bcr_CflA"/>
    <property type="match status" value="1"/>
</dbReference>
<dbReference type="PANTHER" id="PTHR23502:SF132">
    <property type="entry name" value="POLYAMINE TRANSPORTER 2-RELATED"/>
    <property type="match status" value="1"/>
</dbReference>
<dbReference type="InterPro" id="IPR011701">
    <property type="entry name" value="MFS"/>
</dbReference>
<feature type="transmembrane region" description="Helical" evidence="8">
    <location>
        <begin position="196"/>
        <end position="215"/>
    </location>
</feature>
<dbReference type="GO" id="GO:0005886">
    <property type="term" value="C:plasma membrane"/>
    <property type="evidence" value="ECO:0007669"/>
    <property type="project" value="UniProtKB-SubCell"/>
</dbReference>
<name>A0A7Z7I1W8_9BURK</name>
<feature type="transmembrane region" description="Helical" evidence="8">
    <location>
        <begin position="42"/>
        <end position="60"/>
    </location>
</feature>
<dbReference type="FunFam" id="1.20.1720.10:FF:000005">
    <property type="entry name" value="Bcr/CflA family efflux transporter"/>
    <property type="match status" value="1"/>
</dbReference>
<proteinExistence type="inferred from homology"/>
<dbReference type="PROSITE" id="PS50850">
    <property type="entry name" value="MFS"/>
    <property type="match status" value="1"/>
</dbReference>
<evidence type="ECO:0000256" key="4">
    <source>
        <dbReference type="ARBA" id="ARBA00022475"/>
    </source>
</evidence>
<feature type="transmembrane region" description="Helical" evidence="8">
    <location>
        <begin position="109"/>
        <end position="127"/>
    </location>
</feature>
<keyword evidence="7 8" id="KW-0472">Membrane</keyword>
<accession>A0A7Z7I1W8</accession>
<evidence type="ECO:0000259" key="10">
    <source>
        <dbReference type="PROSITE" id="PS50850"/>
    </source>
</evidence>
<feature type="domain" description="Major facilitator superfamily (MFS) profile" evidence="10">
    <location>
        <begin position="42"/>
        <end position="429"/>
    </location>
</feature>
<feature type="transmembrane region" description="Helical" evidence="8">
    <location>
        <begin position="133"/>
        <end position="154"/>
    </location>
</feature>
<evidence type="ECO:0000256" key="5">
    <source>
        <dbReference type="ARBA" id="ARBA00022692"/>
    </source>
</evidence>
<keyword evidence="5 8" id="KW-0812">Transmembrane</keyword>
<feature type="transmembrane region" description="Helical" evidence="8">
    <location>
        <begin position="166"/>
        <end position="184"/>
    </location>
</feature>
<dbReference type="PANTHER" id="PTHR23502">
    <property type="entry name" value="MAJOR FACILITATOR SUPERFAMILY"/>
    <property type="match status" value="1"/>
</dbReference>
<comment type="caution">
    <text evidence="11">The sequence shown here is derived from an EMBL/GenBank/DDBJ whole genome shotgun (WGS) entry which is preliminary data.</text>
</comment>
<evidence type="ECO:0000256" key="8">
    <source>
        <dbReference type="RuleBase" id="RU365088"/>
    </source>
</evidence>
<evidence type="ECO:0000256" key="7">
    <source>
        <dbReference type="ARBA" id="ARBA00023136"/>
    </source>
</evidence>
<evidence type="ECO:0000256" key="6">
    <source>
        <dbReference type="ARBA" id="ARBA00022989"/>
    </source>
</evidence>
<dbReference type="EMBL" id="OCSU01000001">
    <property type="protein sequence ID" value="SOE45884.1"/>
    <property type="molecule type" value="Genomic_DNA"/>
</dbReference>
<dbReference type="InterPro" id="IPR036259">
    <property type="entry name" value="MFS_trans_sf"/>
</dbReference>
<feature type="transmembrane region" description="Helical" evidence="8">
    <location>
        <begin position="311"/>
        <end position="334"/>
    </location>
</feature>
<feature type="transmembrane region" description="Helical" evidence="8">
    <location>
        <begin position="340"/>
        <end position="366"/>
    </location>
</feature>
<evidence type="ECO:0000256" key="1">
    <source>
        <dbReference type="ARBA" id="ARBA00004651"/>
    </source>
</evidence>
<feature type="transmembrane region" description="Helical" evidence="8">
    <location>
        <begin position="373"/>
        <end position="396"/>
    </location>
</feature>
<dbReference type="InterPro" id="IPR004812">
    <property type="entry name" value="Efflux_drug-R_Bcr/CmlA"/>
</dbReference>
<keyword evidence="4" id="KW-1003">Cell membrane</keyword>
<dbReference type="GO" id="GO:1990961">
    <property type="term" value="P:xenobiotic detoxification by transmembrane export across the plasma membrane"/>
    <property type="evidence" value="ECO:0007669"/>
    <property type="project" value="InterPro"/>
</dbReference>
<evidence type="ECO:0000256" key="3">
    <source>
        <dbReference type="ARBA" id="ARBA00022448"/>
    </source>
</evidence>
<evidence type="ECO:0000256" key="2">
    <source>
        <dbReference type="ARBA" id="ARBA00006236"/>
    </source>
</evidence>
<dbReference type="CDD" id="cd17320">
    <property type="entry name" value="MFS_MdfA_MDR_like"/>
    <property type="match status" value="1"/>
</dbReference>
<gene>
    <name evidence="11" type="ORF">SAMN05446927_0089</name>
</gene>
<evidence type="ECO:0000313" key="12">
    <source>
        <dbReference type="Proteomes" id="UP000219522"/>
    </source>
</evidence>
<feature type="transmembrane region" description="Helical" evidence="8">
    <location>
        <begin position="80"/>
        <end position="97"/>
    </location>
</feature>
<feature type="transmembrane region" description="Helical" evidence="8">
    <location>
        <begin position="245"/>
        <end position="269"/>
    </location>
</feature>
<keyword evidence="3 8" id="KW-0813">Transport</keyword>
<dbReference type="AlphaFoldDB" id="A0A7Z7I1W8"/>
<evidence type="ECO:0000256" key="9">
    <source>
        <dbReference type="SAM" id="MobiDB-lite"/>
    </source>
</evidence>